<accession>A0A9X6S6C6</accession>
<name>A0A9X6S6C6_9LACO</name>
<protein>
    <submittedName>
        <fullName evidence="1">Uncharacterized protein</fullName>
    </submittedName>
</protein>
<dbReference type="EMBL" id="LXZO01000027">
    <property type="protein sequence ID" value="PAY49822.1"/>
    <property type="molecule type" value="Genomic_DNA"/>
</dbReference>
<dbReference type="Proteomes" id="UP000218139">
    <property type="component" value="Unassembled WGS sequence"/>
</dbReference>
<dbReference type="AlphaFoldDB" id="A0A9X6S6C6"/>
<proteinExistence type="predicted"/>
<comment type="caution">
    <text evidence="1">The sequence shown here is derived from an EMBL/GenBank/DDBJ whole genome shotgun (WGS) entry which is preliminary data.</text>
</comment>
<gene>
    <name evidence="1" type="ORF">A8C52_11850</name>
</gene>
<sequence>MGVEAGYSYKTILYTMKYVKTQITEEFASRRFHDMNHKINYAMVIIWNNIDFINGRVKAMERQKELTEIETKKRLAEKERLSNVEKLPYQRKSKTSGKARWAWLEDEK</sequence>
<reference evidence="1 2" key="1">
    <citation type="submission" date="2016-05" db="EMBL/GenBank/DDBJ databases">
        <authorList>
            <person name="Lee J.-Y."/>
            <person name="Kim E.B."/>
            <person name="Choi Y.-J."/>
        </authorList>
    </citation>
    <scope>NUCLEOTIDE SEQUENCE [LARGE SCALE GENOMIC DNA]</scope>
    <source>
        <strain evidence="1 2">KLA006</strain>
    </source>
</reference>
<organism evidence="1 2">
    <name type="scientific">Ligilactobacillus salivarius</name>
    <dbReference type="NCBI Taxonomy" id="1624"/>
    <lineage>
        <taxon>Bacteria</taxon>
        <taxon>Bacillati</taxon>
        <taxon>Bacillota</taxon>
        <taxon>Bacilli</taxon>
        <taxon>Lactobacillales</taxon>
        <taxon>Lactobacillaceae</taxon>
        <taxon>Ligilactobacillus</taxon>
    </lineage>
</organism>
<evidence type="ECO:0000313" key="1">
    <source>
        <dbReference type="EMBL" id="PAY49822.1"/>
    </source>
</evidence>
<evidence type="ECO:0000313" key="2">
    <source>
        <dbReference type="Proteomes" id="UP000218139"/>
    </source>
</evidence>